<dbReference type="SUPFAM" id="SSF81321">
    <property type="entry name" value="Family A G protein-coupled receptor-like"/>
    <property type="match status" value="1"/>
</dbReference>
<evidence type="ECO:0000313" key="3">
    <source>
        <dbReference type="Ensembl" id="ENSSTUP00000038006.1"/>
    </source>
</evidence>
<keyword evidence="4" id="KW-1185">Reference proteome</keyword>
<name>A0A673YTD6_SALTR</name>
<dbReference type="Gene3D" id="1.20.1070.10">
    <property type="entry name" value="Rhodopsin 7-helix transmembrane proteins"/>
    <property type="match status" value="1"/>
</dbReference>
<keyword evidence="2" id="KW-0472">Membrane</keyword>
<protein>
    <submittedName>
        <fullName evidence="3">G protein-coupled receptor 84</fullName>
    </submittedName>
</protein>
<accession>A0A673YTD6</accession>
<reference evidence="3" key="1">
    <citation type="submission" date="2025-08" db="UniProtKB">
        <authorList>
            <consortium name="Ensembl"/>
        </authorList>
    </citation>
    <scope>IDENTIFICATION</scope>
</reference>
<proteinExistence type="predicted"/>
<organism evidence="3 4">
    <name type="scientific">Salmo trutta</name>
    <name type="common">Brown trout</name>
    <dbReference type="NCBI Taxonomy" id="8032"/>
    <lineage>
        <taxon>Eukaryota</taxon>
        <taxon>Metazoa</taxon>
        <taxon>Chordata</taxon>
        <taxon>Craniata</taxon>
        <taxon>Vertebrata</taxon>
        <taxon>Euteleostomi</taxon>
        <taxon>Actinopterygii</taxon>
        <taxon>Neopterygii</taxon>
        <taxon>Teleostei</taxon>
        <taxon>Protacanthopterygii</taxon>
        <taxon>Salmoniformes</taxon>
        <taxon>Salmonidae</taxon>
        <taxon>Salmoninae</taxon>
        <taxon>Salmo</taxon>
    </lineage>
</organism>
<dbReference type="GeneTree" id="ENSGT01050000246584"/>
<feature type="region of interest" description="Disordered" evidence="1">
    <location>
        <begin position="199"/>
        <end position="219"/>
    </location>
</feature>
<evidence type="ECO:0000256" key="1">
    <source>
        <dbReference type="SAM" id="MobiDB-lite"/>
    </source>
</evidence>
<feature type="compositionally biased region" description="Basic and acidic residues" evidence="1">
    <location>
        <begin position="199"/>
        <end position="212"/>
    </location>
</feature>
<evidence type="ECO:0000313" key="4">
    <source>
        <dbReference type="Proteomes" id="UP000472277"/>
    </source>
</evidence>
<sequence length="308" mass="33637">GIPLLWRAVEFGCDHSWDGGEHDDHSGRLRTRFNSLIVNLGLADQLYCTLLQPACDDSYLHLRWRGGVFGLLFFLSNSVSIITLCLIKASRYLLVFEWVFSGWGLALLLLSTWAGPASAGFGPFTCFFPAGVHLQFPPHQVAPLHHRAALLLLLHRPGLRGAFIPAHLQGGSKGTGQLLTQLMLITKEADLIRTRDGEGQWRQESGGHHPELGVEQPGGTTPIQGWRGEGEPWESPVLPLHLGVCFNFTFSSPSRGTGAPPLPLALRSTWLLLLLSLPPPPPPPLQGTMQEARSHQRGDITVSRPGGC</sequence>
<reference evidence="3" key="2">
    <citation type="submission" date="2025-09" db="UniProtKB">
        <authorList>
            <consortium name="Ensembl"/>
        </authorList>
    </citation>
    <scope>IDENTIFICATION</scope>
</reference>
<keyword evidence="2" id="KW-1133">Transmembrane helix</keyword>
<feature type="region of interest" description="Disordered" evidence="1">
    <location>
        <begin position="281"/>
        <end position="308"/>
    </location>
</feature>
<dbReference type="AlphaFoldDB" id="A0A673YTD6"/>
<keyword evidence="2" id="KW-0812">Transmembrane</keyword>
<dbReference type="InParanoid" id="A0A673YTD6"/>
<dbReference type="Ensembl" id="ENSSTUT00000039737.1">
    <property type="protein sequence ID" value="ENSSTUP00000038006.1"/>
    <property type="gene ID" value="ENSSTUG00000016222.1"/>
</dbReference>
<dbReference type="OMA" id="LLVFEWV"/>
<dbReference type="Proteomes" id="UP000472277">
    <property type="component" value="Chromosome 14"/>
</dbReference>
<feature type="transmembrane region" description="Helical" evidence="2">
    <location>
        <begin position="94"/>
        <end position="114"/>
    </location>
</feature>
<evidence type="ECO:0000256" key="2">
    <source>
        <dbReference type="SAM" id="Phobius"/>
    </source>
</evidence>
<feature type="transmembrane region" description="Helical" evidence="2">
    <location>
        <begin position="68"/>
        <end position="87"/>
    </location>
</feature>